<dbReference type="InterPro" id="IPR036097">
    <property type="entry name" value="HisK_dim/P_sf"/>
</dbReference>
<evidence type="ECO:0000256" key="4">
    <source>
        <dbReference type="ARBA" id="ARBA00022679"/>
    </source>
</evidence>
<evidence type="ECO:0000259" key="14">
    <source>
        <dbReference type="PROSITE" id="PS50110"/>
    </source>
</evidence>
<dbReference type="SMART" id="SM00062">
    <property type="entry name" value="PBPb"/>
    <property type="match status" value="1"/>
</dbReference>
<feature type="transmembrane region" description="Helical" evidence="11">
    <location>
        <begin position="279"/>
        <end position="297"/>
    </location>
</feature>
<dbReference type="PROSITE" id="PS50109">
    <property type="entry name" value="HIS_KIN"/>
    <property type="match status" value="1"/>
</dbReference>
<dbReference type="GO" id="GO:0005524">
    <property type="term" value="F:ATP binding"/>
    <property type="evidence" value="ECO:0007669"/>
    <property type="project" value="UniProtKB-KW"/>
</dbReference>
<dbReference type="PRINTS" id="PR00344">
    <property type="entry name" value="BCTRLSENSOR"/>
</dbReference>
<dbReference type="InterPro" id="IPR011006">
    <property type="entry name" value="CheY-like_superfamily"/>
</dbReference>
<dbReference type="InterPro" id="IPR036890">
    <property type="entry name" value="HATPase_C_sf"/>
</dbReference>
<dbReference type="PANTHER" id="PTHR43065:SF46">
    <property type="entry name" value="C4-DICARBOXYLATE TRANSPORT SENSOR PROTEIN DCTB"/>
    <property type="match status" value="1"/>
</dbReference>
<evidence type="ECO:0000256" key="1">
    <source>
        <dbReference type="ARBA" id="ARBA00000085"/>
    </source>
</evidence>
<keyword evidence="6 15" id="KW-0418">Kinase</keyword>
<evidence type="ECO:0000313" key="16">
    <source>
        <dbReference type="Proteomes" id="UP000184171"/>
    </source>
</evidence>
<dbReference type="CDD" id="cd01007">
    <property type="entry name" value="PBP2_BvgS_HisK_like"/>
    <property type="match status" value="1"/>
</dbReference>
<dbReference type="EC" id="2.7.13.3" evidence="2"/>
<keyword evidence="12" id="KW-0732">Signal</keyword>
<feature type="domain" description="Response regulatory" evidence="14">
    <location>
        <begin position="595"/>
        <end position="710"/>
    </location>
</feature>
<dbReference type="PROSITE" id="PS50110">
    <property type="entry name" value="RESPONSE_REGULATORY"/>
    <property type="match status" value="1"/>
</dbReference>
<dbReference type="SMART" id="SM00448">
    <property type="entry name" value="REC"/>
    <property type="match status" value="1"/>
</dbReference>
<accession>A0A1M6FCE4</accession>
<gene>
    <name evidence="15" type="ORF">SAMN02745165_01235</name>
</gene>
<dbReference type="CDD" id="cd00156">
    <property type="entry name" value="REC"/>
    <property type="match status" value="1"/>
</dbReference>
<keyword evidence="16" id="KW-1185">Reference proteome</keyword>
<dbReference type="Pfam" id="PF00497">
    <property type="entry name" value="SBP_bac_3"/>
    <property type="match status" value="1"/>
</dbReference>
<dbReference type="Gene3D" id="3.40.50.2300">
    <property type="match status" value="1"/>
</dbReference>
<dbReference type="Gene3D" id="3.40.190.10">
    <property type="entry name" value="Periplasmic binding protein-like II"/>
    <property type="match status" value="2"/>
</dbReference>
<evidence type="ECO:0000256" key="9">
    <source>
        <dbReference type="PROSITE-ProRule" id="PRU00169"/>
    </source>
</evidence>
<keyword evidence="4" id="KW-0808">Transferase</keyword>
<evidence type="ECO:0000256" key="3">
    <source>
        <dbReference type="ARBA" id="ARBA00022553"/>
    </source>
</evidence>
<keyword evidence="11" id="KW-0472">Membrane</keyword>
<feature type="modified residue" description="4-aspartylphosphate" evidence="9">
    <location>
        <position position="644"/>
    </location>
</feature>
<feature type="signal peptide" evidence="12">
    <location>
        <begin position="1"/>
        <end position="27"/>
    </location>
</feature>
<dbReference type="SMART" id="SM00388">
    <property type="entry name" value="HisKA"/>
    <property type="match status" value="1"/>
</dbReference>
<dbReference type="SUPFAM" id="SSF52172">
    <property type="entry name" value="CheY-like"/>
    <property type="match status" value="1"/>
</dbReference>
<dbReference type="Gene3D" id="1.10.287.130">
    <property type="match status" value="1"/>
</dbReference>
<dbReference type="Gene3D" id="3.30.565.10">
    <property type="entry name" value="Histidine kinase-like ATPase, C-terminal domain"/>
    <property type="match status" value="1"/>
</dbReference>
<keyword evidence="7" id="KW-0067">ATP-binding</keyword>
<name>A0A1M6FCE4_MALRU</name>
<evidence type="ECO:0000256" key="12">
    <source>
        <dbReference type="SAM" id="SignalP"/>
    </source>
</evidence>
<keyword evidence="8" id="KW-0902">Two-component regulatory system</keyword>
<dbReference type="Pfam" id="PF02518">
    <property type="entry name" value="HATPase_c"/>
    <property type="match status" value="1"/>
</dbReference>
<feature type="domain" description="Histidine kinase" evidence="13">
    <location>
        <begin position="350"/>
        <end position="575"/>
    </location>
</feature>
<feature type="chain" id="PRO_5009917358" description="histidine kinase" evidence="12">
    <location>
        <begin position="28"/>
        <end position="712"/>
    </location>
</feature>
<comment type="catalytic activity">
    <reaction evidence="1">
        <text>ATP + protein L-histidine = ADP + protein N-phospho-L-histidine.</text>
        <dbReference type="EC" id="2.7.13.3"/>
    </reaction>
</comment>
<dbReference type="SMART" id="SM00387">
    <property type="entry name" value="HATPase_c"/>
    <property type="match status" value="1"/>
</dbReference>
<dbReference type="Pfam" id="PF00512">
    <property type="entry name" value="HisKA"/>
    <property type="match status" value="1"/>
</dbReference>
<evidence type="ECO:0000256" key="2">
    <source>
        <dbReference type="ARBA" id="ARBA00012438"/>
    </source>
</evidence>
<dbReference type="AlphaFoldDB" id="A0A1M6FCE4"/>
<keyword evidence="3 9" id="KW-0597">Phosphoprotein</keyword>
<sequence length="712" mass="79420">MLHFLRSACLLICSALFVCLPVGWAQAYTGETGPLALTAEEEAWIQAHPVVRLAPDPDFPPLEYLDNNLNYRGIAADFVALLEKKLPLKFEIVRMDNWSDVVQAAKDRRIDMWGAAVPTPERLEYMLFTKPFVEFPAVVLVRDSEQDFPKLNYLQGKRVAVVANYADHEYMKRAHPEIPLEVMPDISAGLRQVSFGKVDAMILNIASASYYIAKDGITNLKVTEDTDFIFDLSFACRSDWPVLQSILSKGMATITPQERKKILDNWVSLGKEGWRPSPTFILTVVVVLFLFILLLVLQWNRSLKTQVAQRTGELQKELEEREAAELQTRKLQEQVNRSKKMEALGLLAGGVAHDLNNILAGVSGYAELMLMKLPEDSPCRKHASAVRDSGERAAAVVADMLTISRNAASDKKTINLNRLVKEYLFSPEHAELQKRFPQVKVDTKLDEELLNISCSVVHIKKTILNLVLNAAEATKEGNILLQTKNCYIDSPFGQYEEVAVGEYVRLQICDNGPGIAAEDIEHIFEPFFTRKKLGHSGTGLGLAVVWNTVQDHGGYIDVDQPERGSCFKIYLPVCRGEISAEEIADCSELQANGERILVIDDEEQIRDLASQMLTTLGYSVSVAESGEEALAMLREEQFDLLLLDMIMEPGMNGRETYERAVALRPGQKALISSGFSESDEVKLTQKAGASGYLKKPYSMRELGSAVKEVQQG</sequence>
<evidence type="ECO:0000256" key="6">
    <source>
        <dbReference type="ARBA" id="ARBA00022777"/>
    </source>
</evidence>
<dbReference type="InterPro" id="IPR004358">
    <property type="entry name" value="Sig_transdc_His_kin-like_C"/>
</dbReference>
<dbReference type="PANTHER" id="PTHR43065">
    <property type="entry name" value="SENSOR HISTIDINE KINASE"/>
    <property type="match status" value="1"/>
</dbReference>
<dbReference type="OrthoDB" id="5287570at2"/>
<dbReference type="SUPFAM" id="SSF53850">
    <property type="entry name" value="Periplasmic binding protein-like II"/>
    <property type="match status" value="1"/>
</dbReference>
<dbReference type="InterPro" id="IPR001789">
    <property type="entry name" value="Sig_transdc_resp-reg_receiver"/>
</dbReference>
<protein>
    <recommendedName>
        <fullName evidence="2">histidine kinase</fullName>
        <ecNumber evidence="2">2.7.13.3</ecNumber>
    </recommendedName>
</protein>
<dbReference type="EMBL" id="FQZT01000003">
    <property type="protein sequence ID" value="SHI95347.1"/>
    <property type="molecule type" value="Genomic_DNA"/>
</dbReference>
<proteinExistence type="predicted"/>
<dbReference type="InterPro" id="IPR005467">
    <property type="entry name" value="His_kinase_dom"/>
</dbReference>
<evidence type="ECO:0000256" key="8">
    <source>
        <dbReference type="ARBA" id="ARBA00023012"/>
    </source>
</evidence>
<dbReference type="Proteomes" id="UP000184171">
    <property type="component" value="Unassembled WGS sequence"/>
</dbReference>
<organism evidence="15 16">
    <name type="scientific">Malonomonas rubra DSM 5091</name>
    <dbReference type="NCBI Taxonomy" id="1122189"/>
    <lineage>
        <taxon>Bacteria</taxon>
        <taxon>Pseudomonadati</taxon>
        <taxon>Thermodesulfobacteriota</taxon>
        <taxon>Desulfuromonadia</taxon>
        <taxon>Desulfuromonadales</taxon>
        <taxon>Geopsychrobacteraceae</taxon>
        <taxon>Malonomonas</taxon>
    </lineage>
</organism>
<dbReference type="SUPFAM" id="SSF55874">
    <property type="entry name" value="ATPase domain of HSP90 chaperone/DNA topoisomerase II/histidine kinase"/>
    <property type="match status" value="1"/>
</dbReference>
<keyword evidence="11" id="KW-1133">Transmembrane helix</keyword>
<keyword evidence="11" id="KW-0812">Transmembrane</keyword>
<evidence type="ECO:0000313" key="15">
    <source>
        <dbReference type="EMBL" id="SHI95347.1"/>
    </source>
</evidence>
<evidence type="ECO:0000256" key="5">
    <source>
        <dbReference type="ARBA" id="ARBA00022741"/>
    </source>
</evidence>
<dbReference type="SUPFAM" id="SSF47384">
    <property type="entry name" value="Homodimeric domain of signal transducing histidine kinase"/>
    <property type="match status" value="1"/>
</dbReference>
<dbReference type="InterPro" id="IPR003661">
    <property type="entry name" value="HisK_dim/P_dom"/>
</dbReference>
<evidence type="ECO:0000256" key="10">
    <source>
        <dbReference type="SAM" id="Coils"/>
    </source>
</evidence>
<reference evidence="15 16" key="1">
    <citation type="submission" date="2016-11" db="EMBL/GenBank/DDBJ databases">
        <authorList>
            <person name="Jaros S."/>
            <person name="Januszkiewicz K."/>
            <person name="Wedrychowicz H."/>
        </authorList>
    </citation>
    <scope>NUCLEOTIDE SEQUENCE [LARGE SCALE GENOMIC DNA]</scope>
    <source>
        <strain evidence="15 16">DSM 5091</strain>
    </source>
</reference>
<feature type="coiled-coil region" evidence="10">
    <location>
        <begin position="314"/>
        <end position="341"/>
    </location>
</feature>
<evidence type="ECO:0000259" key="13">
    <source>
        <dbReference type="PROSITE" id="PS50109"/>
    </source>
</evidence>
<evidence type="ECO:0000256" key="7">
    <source>
        <dbReference type="ARBA" id="ARBA00022840"/>
    </source>
</evidence>
<dbReference type="STRING" id="1122189.SAMN02745165_01235"/>
<dbReference type="CDD" id="cd00082">
    <property type="entry name" value="HisKA"/>
    <property type="match status" value="1"/>
</dbReference>
<keyword evidence="5" id="KW-0547">Nucleotide-binding</keyword>
<dbReference type="Pfam" id="PF00072">
    <property type="entry name" value="Response_reg"/>
    <property type="match status" value="1"/>
</dbReference>
<dbReference type="InterPro" id="IPR001638">
    <property type="entry name" value="Solute-binding_3/MltF_N"/>
</dbReference>
<dbReference type="InterPro" id="IPR003594">
    <property type="entry name" value="HATPase_dom"/>
</dbReference>
<dbReference type="GO" id="GO:0000155">
    <property type="term" value="F:phosphorelay sensor kinase activity"/>
    <property type="evidence" value="ECO:0007669"/>
    <property type="project" value="InterPro"/>
</dbReference>
<dbReference type="RefSeq" id="WP_072906817.1">
    <property type="nucleotide sequence ID" value="NZ_FQZT01000003.1"/>
</dbReference>
<keyword evidence="10" id="KW-0175">Coiled coil</keyword>
<evidence type="ECO:0000256" key="11">
    <source>
        <dbReference type="SAM" id="Phobius"/>
    </source>
</evidence>